<dbReference type="Gene3D" id="3.90.550.10">
    <property type="entry name" value="Spore Coat Polysaccharide Biosynthesis Protein SpsA, Chain A"/>
    <property type="match status" value="1"/>
</dbReference>
<dbReference type="InterPro" id="IPR029044">
    <property type="entry name" value="Nucleotide-diphossugar_trans"/>
</dbReference>
<reference evidence="6 7" key="1">
    <citation type="submission" date="2018-03" db="EMBL/GenBank/DDBJ databases">
        <title>Genomic Encyclopedia of Type Strains, Phase III (KMG-III): the genomes of soil and plant-associated and newly described type strains.</title>
        <authorList>
            <person name="Whitman W."/>
        </authorList>
    </citation>
    <scope>NUCLEOTIDE SEQUENCE [LARGE SCALE GENOMIC DNA]</scope>
    <source>
        <strain evidence="6 7">CGMCC 1.9313</strain>
    </source>
</reference>
<keyword evidence="4" id="KW-0812">Transmembrane</keyword>
<evidence type="ECO:0000259" key="5">
    <source>
        <dbReference type="Pfam" id="PF00535"/>
    </source>
</evidence>
<dbReference type="PANTHER" id="PTHR43179:SF12">
    <property type="entry name" value="GALACTOFURANOSYLTRANSFERASE GLFT2"/>
    <property type="match status" value="1"/>
</dbReference>
<dbReference type="EMBL" id="PVTH01000003">
    <property type="protein sequence ID" value="PRY53691.1"/>
    <property type="molecule type" value="Genomic_DNA"/>
</dbReference>
<name>A0A2T0U6Z7_9SPHI</name>
<evidence type="ECO:0000256" key="2">
    <source>
        <dbReference type="ARBA" id="ARBA00022676"/>
    </source>
</evidence>
<evidence type="ECO:0000256" key="3">
    <source>
        <dbReference type="ARBA" id="ARBA00022679"/>
    </source>
</evidence>
<keyword evidence="4" id="KW-0472">Membrane</keyword>
<keyword evidence="3 6" id="KW-0808">Transferase</keyword>
<evidence type="ECO:0000313" key="7">
    <source>
        <dbReference type="Proteomes" id="UP000238034"/>
    </source>
</evidence>
<dbReference type="SUPFAM" id="SSF53448">
    <property type="entry name" value="Nucleotide-diphospho-sugar transferases"/>
    <property type="match status" value="1"/>
</dbReference>
<organism evidence="6 7">
    <name type="scientific">Arcticibacter pallidicorallinus</name>
    <dbReference type="NCBI Taxonomy" id="1259464"/>
    <lineage>
        <taxon>Bacteria</taxon>
        <taxon>Pseudomonadati</taxon>
        <taxon>Bacteroidota</taxon>
        <taxon>Sphingobacteriia</taxon>
        <taxon>Sphingobacteriales</taxon>
        <taxon>Sphingobacteriaceae</taxon>
        <taxon>Arcticibacter</taxon>
    </lineage>
</organism>
<protein>
    <submittedName>
        <fullName evidence="6">GT2 family glycosyltransferase</fullName>
    </submittedName>
</protein>
<keyword evidence="7" id="KW-1185">Reference proteome</keyword>
<comment type="caution">
    <text evidence="6">The sequence shown here is derived from an EMBL/GenBank/DDBJ whole genome shotgun (WGS) entry which is preliminary data.</text>
</comment>
<dbReference type="Proteomes" id="UP000238034">
    <property type="component" value="Unassembled WGS sequence"/>
</dbReference>
<dbReference type="InterPro" id="IPR001173">
    <property type="entry name" value="Glyco_trans_2-like"/>
</dbReference>
<proteinExistence type="inferred from homology"/>
<accession>A0A2T0U6Z7</accession>
<evidence type="ECO:0000256" key="1">
    <source>
        <dbReference type="ARBA" id="ARBA00006739"/>
    </source>
</evidence>
<gene>
    <name evidence="6" type="ORF">B0I27_103161</name>
</gene>
<comment type="similarity">
    <text evidence="1">Belongs to the glycosyltransferase 2 family.</text>
</comment>
<dbReference type="Pfam" id="PF00535">
    <property type="entry name" value="Glycos_transf_2"/>
    <property type="match status" value="1"/>
</dbReference>
<dbReference type="GO" id="GO:0016757">
    <property type="term" value="F:glycosyltransferase activity"/>
    <property type="evidence" value="ECO:0007669"/>
    <property type="project" value="UniProtKB-KW"/>
</dbReference>
<feature type="transmembrane region" description="Helical" evidence="4">
    <location>
        <begin position="237"/>
        <end position="267"/>
    </location>
</feature>
<keyword evidence="4" id="KW-1133">Transmembrane helix</keyword>
<feature type="domain" description="Glycosyltransferase 2-like" evidence="5">
    <location>
        <begin position="23"/>
        <end position="115"/>
    </location>
</feature>
<evidence type="ECO:0000313" key="6">
    <source>
        <dbReference type="EMBL" id="PRY53691.1"/>
    </source>
</evidence>
<dbReference type="CDD" id="cd00761">
    <property type="entry name" value="Glyco_tranf_GTA_type"/>
    <property type="match status" value="1"/>
</dbReference>
<sequence length="352" mass="40029">MEEHLLMQILNLPSPAGFRANYILICDNPQVKVPPAIQSLADEGSIRLLVNEVNKGPSYTRNRGIEEGNSQWILFLDDDIVPSRDLLSAYSMAIESHPESLGFVGVTEFPEPFNDVTNALDLNGAVGFFKMSRFKKEQAWAPTANLMLNRSLLGDRRFREELTLGGEDVELLTRNSQDNGKRYLSLPDAVVCHPWWNEGKSQVRRMFRYGYGNATILQLPHIRTYSCLDFSTTIETLFGLVLLTPFMLIGGIHFGTVLTFFVIVLAAELITNAARSITVSQKVSPALIWQMMLHKNAQEFGFFWALLRQRRFSSMCRMIDFSFRKAHPSPFRLNRWKIVKLIVTAVLLLLLL</sequence>
<dbReference type="AlphaFoldDB" id="A0A2T0U6Z7"/>
<dbReference type="PANTHER" id="PTHR43179">
    <property type="entry name" value="RHAMNOSYLTRANSFERASE WBBL"/>
    <property type="match status" value="1"/>
</dbReference>
<keyword evidence="2" id="KW-0328">Glycosyltransferase</keyword>
<evidence type="ECO:0000256" key="4">
    <source>
        <dbReference type="SAM" id="Phobius"/>
    </source>
</evidence>